<reference evidence="2 3" key="1">
    <citation type="journal article" date="2018" name="Mol. Plant">
        <title>The genome of Artemisia annua provides insight into the evolution of Asteraceae family and artemisinin biosynthesis.</title>
        <authorList>
            <person name="Shen Q."/>
            <person name="Zhang L."/>
            <person name="Liao Z."/>
            <person name="Wang S."/>
            <person name="Yan T."/>
            <person name="Shi P."/>
            <person name="Liu M."/>
            <person name="Fu X."/>
            <person name="Pan Q."/>
            <person name="Wang Y."/>
            <person name="Lv Z."/>
            <person name="Lu X."/>
            <person name="Zhang F."/>
            <person name="Jiang W."/>
            <person name="Ma Y."/>
            <person name="Chen M."/>
            <person name="Hao X."/>
            <person name="Li L."/>
            <person name="Tang Y."/>
            <person name="Lv G."/>
            <person name="Zhou Y."/>
            <person name="Sun X."/>
            <person name="Brodelius P.E."/>
            <person name="Rose J.K.C."/>
            <person name="Tang K."/>
        </authorList>
    </citation>
    <scope>NUCLEOTIDE SEQUENCE [LARGE SCALE GENOMIC DNA]</scope>
    <source>
        <strain evidence="3">cv. Huhao1</strain>
        <tissue evidence="2">Leaf</tissue>
    </source>
</reference>
<evidence type="ECO:0000313" key="3">
    <source>
        <dbReference type="Proteomes" id="UP000245207"/>
    </source>
</evidence>
<proteinExistence type="predicted"/>
<dbReference type="STRING" id="35608.A0A2U1LB12"/>
<gene>
    <name evidence="2" type="ORF">CTI12_AA511210</name>
</gene>
<comment type="caution">
    <text evidence="2">The sequence shown here is derived from an EMBL/GenBank/DDBJ whole genome shotgun (WGS) entry which is preliminary data.</text>
</comment>
<dbReference type="EMBL" id="PKPP01010407">
    <property type="protein sequence ID" value="PWA46190.1"/>
    <property type="molecule type" value="Genomic_DNA"/>
</dbReference>
<protein>
    <submittedName>
        <fullName evidence="2">Protein FAR1-RELATED SEQUENCE 5</fullName>
    </submittedName>
</protein>
<dbReference type="Proteomes" id="UP000245207">
    <property type="component" value="Unassembled WGS sequence"/>
</dbReference>
<dbReference type="PANTHER" id="PTHR31569:SF4">
    <property type="entry name" value="SWIM-TYPE DOMAIN-CONTAINING PROTEIN"/>
    <property type="match status" value="1"/>
</dbReference>
<organism evidence="2 3">
    <name type="scientific">Artemisia annua</name>
    <name type="common">Sweet wormwood</name>
    <dbReference type="NCBI Taxonomy" id="35608"/>
    <lineage>
        <taxon>Eukaryota</taxon>
        <taxon>Viridiplantae</taxon>
        <taxon>Streptophyta</taxon>
        <taxon>Embryophyta</taxon>
        <taxon>Tracheophyta</taxon>
        <taxon>Spermatophyta</taxon>
        <taxon>Magnoliopsida</taxon>
        <taxon>eudicotyledons</taxon>
        <taxon>Gunneridae</taxon>
        <taxon>Pentapetalae</taxon>
        <taxon>asterids</taxon>
        <taxon>campanulids</taxon>
        <taxon>Asterales</taxon>
        <taxon>Asteraceae</taxon>
        <taxon>Asteroideae</taxon>
        <taxon>Anthemideae</taxon>
        <taxon>Artemisiinae</taxon>
        <taxon>Artemisia</taxon>
    </lineage>
</organism>
<dbReference type="OrthoDB" id="1923014at2759"/>
<accession>A0A2U1LB12</accession>
<keyword evidence="3" id="KW-1185">Reference proteome</keyword>
<evidence type="ECO:0000313" key="2">
    <source>
        <dbReference type="EMBL" id="PWA46190.1"/>
    </source>
</evidence>
<sequence length="249" mass="29137">MMNWVKNTAYSLGYVIVTLRSKKSKKGLMNKLFLVCDRSGQPNRSGSSKKTSSKKTDCPFKLVGKYSLEQHYWTIRVVCGRHNHRPTRHLEGHPYARRLSDDQFHLVEDLTSKSVPPRQILSTLKDQDETNLSTLPTIYQAQKKIRRVERAGKTPMQFLMSLLHNHRYVYQTDTHPITDELQETILAMDFETHTRNGWNKVILAMNKNETCKHHRNETRKDNFTSYSQGIRKHDTRKLDQKSNSQKPKI</sequence>
<evidence type="ECO:0000256" key="1">
    <source>
        <dbReference type="SAM" id="MobiDB-lite"/>
    </source>
</evidence>
<dbReference type="GO" id="GO:0045944">
    <property type="term" value="P:positive regulation of transcription by RNA polymerase II"/>
    <property type="evidence" value="ECO:0007669"/>
    <property type="project" value="InterPro"/>
</dbReference>
<dbReference type="InterPro" id="IPR052579">
    <property type="entry name" value="Zinc_finger_SWIM"/>
</dbReference>
<dbReference type="GO" id="GO:0010106">
    <property type="term" value="P:cellular response to iron ion starvation"/>
    <property type="evidence" value="ECO:0007669"/>
    <property type="project" value="InterPro"/>
</dbReference>
<dbReference type="Pfam" id="PF08731">
    <property type="entry name" value="AFT"/>
    <property type="match status" value="1"/>
</dbReference>
<dbReference type="InterPro" id="IPR014842">
    <property type="entry name" value="AFT"/>
</dbReference>
<feature type="region of interest" description="Disordered" evidence="1">
    <location>
        <begin position="213"/>
        <end position="249"/>
    </location>
</feature>
<dbReference type="GO" id="GO:0000981">
    <property type="term" value="F:DNA-binding transcription factor activity, RNA polymerase II-specific"/>
    <property type="evidence" value="ECO:0007669"/>
    <property type="project" value="InterPro"/>
</dbReference>
<name>A0A2U1LB12_ARTAN</name>
<dbReference type="PANTHER" id="PTHR31569">
    <property type="entry name" value="SWIM-TYPE DOMAIN-CONTAINING PROTEIN"/>
    <property type="match status" value="1"/>
</dbReference>
<dbReference type="AlphaFoldDB" id="A0A2U1LB12"/>